<dbReference type="OrthoDB" id="2472181at2"/>
<dbReference type="GO" id="GO:0043041">
    <property type="term" value="P:amino acid activation for nonribosomal peptide biosynthetic process"/>
    <property type="evidence" value="ECO:0007669"/>
    <property type="project" value="TreeGrafter"/>
</dbReference>
<accession>A0A2W2D1B3</accession>
<feature type="compositionally biased region" description="Low complexity" evidence="1">
    <location>
        <begin position="7"/>
        <end position="16"/>
    </location>
</feature>
<dbReference type="Gene3D" id="3.40.50.980">
    <property type="match status" value="2"/>
</dbReference>
<dbReference type="AlphaFoldDB" id="A0A2W2D1B3"/>
<gene>
    <name evidence="3" type="ORF">C1J01_43055</name>
</gene>
<dbReference type="GO" id="GO:0009366">
    <property type="term" value="C:enterobactin synthetase complex"/>
    <property type="evidence" value="ECO:0007669"/>
    <property type="project" value="TreeGrafter"/>
</dbReference>
<evidence type="ECO:0000313" key="3">
    <source>
        <dbReference type="EMBL" id="PZG05812.1"/>
    </source>
</evidence>
<reference evidence="3 4" key="1">
    <citation type="submission" date="2018-01" db="EMBL/GenBank/DDBJ databases">
        <title>Draft genome sequence of Nonomuraea sp. KC333.</title>
        <authorList>
            <person name="Sahin N."/>
            <person name="Saygin H."/>
            <person name="Ay H."/>
        </authorList>
    </citation>
    <scope>NUCLEOTIDE SEQUENCE [LARGE SCALE GENOMIC DNA]</scope>
    <source>
        <strain evidence="3 4">KC333</strain>
    </source>
</reference>
<feature type="region of interest" description="Disordered" evidence="1">
    <location>
        <begin position="1"/>
        <end position="20"/>
    </location>
</feature>
<dbReference type="GO" id="GO:0047527">
    <property type="term" value="F:2,3-dihydroxybenzoate-serine ligase activity"/>
    <property type="evidence" value="ECO:0007669"/>
    <property type="project" value="TreeGrafter"/>
</dbReference>
<evidence type="ECO:0000313" key="4">
    <source>
        <dbReference type="Proteomes" id="UP000249304"/>
    </source>
</evidence>
<evidence type="ECO:0000259" key="2">
    <source>
        <dbReference type="Pfam" id="PF00501"/>
    </source>
</evidence>
<keyword evidence="4" id="KW-1185">Reference proteome</keyword>
<dbReference type="RefSeq" id="WP_146615938.1">
    <property type="nucleotide sequence ID" value="NZ_POUD01000343.1"/>
</dbReference>
<dbReference type="EMBL" id="POUD01000343">
    <property type="protein sequence ID" value="PZG05812.1"/>
    <property type="molecule type" value="Genomic_DNA"/>
</dbReference>
<dbReference type="PANTHER" id="PTHR45527">
    <property type="entry name" value="NONRIBOSOMAL PEPTIDE SYNTHETASE"/>
    <property type="match status" value="1"/>
</dbReference>
<dbReference type="Pfam" id="PF00501">
    <property type="entry name" value="AMP-binding"/>
    <property type="match status" value="1"/>
</dbReference>
<name>A0A2W2D1B3_9ACTN</name>
<sequence>MSDMRIAGAAGASPASPEVPPFDVLAAVAEQARRTPGAPALIDATGQTSYAELVAEVDRLADVLTASGVRSGDLVGLCLPRGRAAVTALLAVLRAGAGYVPLDPGYPAARLALMLEDTRPRLVLTDA</sequence>
<feature type="non-terminal residue" evidence="3">
    <location>
        <position position="127"/>
    </location>
</feature>
<evidence type="ECO:0000256" key="1">
    <source>
        <dbReference type="SAM" id="MobiDB-lite"/>
    </source>
</evidence>
<comment type="caution">
    <text evidence="3">The sequence shown here is derived from an EMBL/GenBank/DDBJ whole genome shotgun (WGS) entry which is preliminary data.</text>
</comment>
<protein>
    <submittedName>
        <fullName evidence="3">Non-ribosomal peptide synthetase</fullName>
    </submittedName>
</protein>
<organism evidence="3 4">
    <name type="scientific">Nonomuraea aridisoli</name>
    <dbReference type="NCBI Taxonomy" id="2070368"/>
    <lineage>
        <taxon>Bacteria</taxon>
        <taxon>Bacillati</taxon>
        <taxon>Actinomycetota</taxon>
        <taxon>Actinomycetes</taxon>
        <taxon>Streptosporangiales</taxon>
        <taxon>Streptosporangiaceae</taxon>
        <taxon>Nonomuraea</taxon>
    </lineage>
</organism>
<dbReference type="InterPro" id="IPR000873">
    <property type="entry name" value="AMP-dep_synth/lig_dom"/>
</dbReference>
<dbReference type="PANTHER" id="PTHR45527:SF1">
    <property type="entry name" value="FATTY ACID SYNTHASE"/>
    <property type="match status" value="1"/>
</dbReference>
<proteinExistence type="predicted"/>
<dbReference type="GO" id="GO:0031177">
    <property type="term" value="F:phosphopantetheine binding"/>
    <property type="evidence" value="ECO:0007669"/>
    <property type="project" value="TreeGrafter"/>
</dbReference>
<dbReference type="Proteomes" id="UP000249304">
    <property type="component" value="Unassembled WGS sequence"/>
</dbReference>
<dbReference type="GO" id="GO:0005829">
    <property type="term" value="C:cytosol"/>
    <property type="evidence" value="ECO:0007669"/>
    <property type="project" value="TreeGrafter"/>
</dbReference>
<feature type="domain" description="AMP-dependent synthetase/ligase" evidence="2">
    <location>
        <begin position="29"/>
        <end position="125"/>
    </location>
</feature>
<dbReference type="SUPFAM" id="SSF56801">
    <property type="entry name" value="Acetyl-CoA synthetase-like"/>
    <property type="match status" value="1"/>
</dbReference>
<dbReference type="GO" id="GO:0009239">
    <property type="term" value="P:enterobactin biosynthetic process"/>
    <property type="evidence" value="ECO:0007669"/>
    <property type="project" value="TreeGrafter"/>
</dbReference>